<dbReference type="GO" id="GO:0005886">
    <property type="term" value="C:plasma membrane"/>
    <property type="evidence" value="ECO:0007669"/>
    <property type="project" value="UniProtKB-SubCell"/>
</dbReference>
<name>A0A9D1E839_9FIRM</name>
<dbReference type="InterPro" id="IPR050250">
    <property type="entry name" value="Macrolide_Exporter_MacB"/>
</dbReference>
<keyword evidence="4 8" id="KW-1133">Transmembrane helix</keyword>
<dbReference type="GO" id="GO:0022857">
    <property type="term" value="F:transmembrane transporter activity"/>
    <property type="evidence" value="ECO:0007669"/>
    <property type="project" value="TreeGrafter"/>
</dbReference>
<accession>A0A9D1E839</accession>
<reference evidence="11" key="2">
    <citation type="journal article" date="2021" name="PeerJ">
        <title>Extensive microbial diversity within the chicken gut microbiome revealed by metagenomics and culture.</title>
        <authorList>
            <person name="Gilroy R."/>
            <person name="Ravi A."/>
            <person name="Getino M."/>
            <person name="Pursley I."/>
            <person name="Horton D.L."/>
            <person name="Alikhan N.F."/>
            <person name="Baker D."/>
            <person name="Gharbi K."/>
            <person name="Hall N."/>
            <person name="Watson M."/>
            <person name="Adriaenssens E.M."/>
            <person name="Foster-Nyarko E."/>
            <person name="Jarju S."/>
            <person name="Secka A."/>
            <person name="Antonio M."/>
            <person name="Oren A."/>
            <person name="Chaudhuri R.R."/>
            <person name="La Ragione R."/>
            <person name="Hildebrand F."/>
            <person name="Pallen M.J."/>
        </authorList>
    </citation>
    <scope>NUCLEOTIDE SEQUENCE</scope>
    <source>
        <strain evidence="11">ChiSjej5B23-6657</strain>
    </source>
</reference>
<dbReference type="Pfam" id="PF02687">
    <property type="entry name" value="FtsX"/>
    <property type="match status" value="1"/>
</dbReference>
<reference evidence="11" key="1">
    <citation type="submission" date="2020-10" db="EMBL/GenBank/DDBJ databases">
        <authorList>
            <person name="Gilroy R."/>
        </authorList>
    </citation>
    <scope>NUCLEOTIDE SEQUENCE</scope>
    <source>
        <strain evidence="11">ChiSjej5B23-6657</strain>
    </source>
</reference>
<evidence type="ECO:0000256" key="1">
    <source>
        <dbReference type="ARBA" id="ARBA00004651"/>
    </source>
</evidence>
<dbReference type="EMBL" id="DVHM01000031">
    <property type="protein sequence ID" value="HIR69957.1"/>
    <property type="molecule type" value="Genomic_DNA"/>
</dbReference>
<evidence type="ECO:0000313" key="12">
    <source>
        <dbReference type="Proteomes" id="UP000823912"/>
    </source>
</evidence>
<feature type="transmembrane region" description="Helical" evidence="8">
    <location>
        <begin position="354"/>
        <end position="387"/>
    </location>
</feature>
<comment type="subcellular location">
    <subcellularLocation>
        <location evidence="1">Cell membrane</location>
        <topology evidence="1">Multi-pass membrane protein</topology>
    </subcellularLocation>
</comment>
<evidence type="ECO:0000256" key="3">
    <source>
        <dbReference type="ARBA" id="ARBA00022692"/>
    </source>
</evidence>
<gene>
    <name evidence="11" type="ORF">IAA55_01605</name>
</gene>
<comment type="caution">
    <text evidence="11">The sequence shown here is derived from an EMBL/GenBank/DDBJ whole genome shotgun (WGS) entry which is preliminary data.</text>
</comment>
<organism evidence="11 12">
    <name type="scientific">Candidatus Pullilachnospira gallistercoris</name>
    <dbReference type="NCBI Taxonomy" id="2840911"/>
    <lineage>
        <taxon>Bacteria</taxon>
        <taxon>Bacillati</taxon>
        <taxon>Bacillota</taxon>
        <taxon>Clostridia</taxon>
        <taxon>Lachnospirales</taxon>
        <taxon>Lachnospiraceae</taxon>
        <taxon>Lachnospiraceae incertae sedis</taxon>
        <taxon>Candidatus Pullilachnospira</taxon>
    </lineage>
</organism>
<dbReference type="AlphaFoldDB" id="A0A9D1E839"/>
<evidence type="ECO:0000256" key="7">
    <source>
        <dbReference type="SAM" id="MobiDB-lite"/>
    </source>
</evidence>
<evidence type="ECO:0000259" key="10">
    <source>
        <dbReference type="Pfam" id="PF12704"/>
    </source>
</evidence>
<dbReference type="InterPro" id="IPR025857">
    <property type="entry name" value="MacB_PCD"/>
</dbReference>
<keyword evidence="5 8" id="KW-0472">Membrane</keyword>
<feature type="region of interest" description="Disordered" evidence="7">
    <location>
        <begin position="66"/>
        <end position="95"/>
    </location>
</feature>
<sequence>MIVYENIRLALFSLKANKMRSLLTMLGIIIGIASVIAIMTLGDSVTVTVTESMSSIGANNVTVSLQQKTSEEDGEDEASTGIEFGQDEDEQQPTQSDLITSDMLQQFCDTYADSVKAISISEAVGSGEIEEGELTSDISVMGASLGYFAANNITMVEGNYFSDREFDRGGMVALVASQVVDDIFGGDTDAAVGSTIQVAVNDKYYNFVISGVYEQDNDMYSSYSFMWGNQPSTFYIPLRTAQDLNHSSGFSQLTVLTQGDVNADDFAVETERFFNNLYRNNREFEVTAMSMSSIVGMMEDIMGTITTAIAFIAGIALVVGGIGVMNIMLVSITERTREIGTRKALGAPNSSIRLQFIIESIVICIIGGIFGIILGCIVGMAAAAYVGVSVVPSLQSICISLGFSMAIGIFFGYYPANKAAKLNPIDALRYE</sequence>
<feature type="transmembrane region" description="Helical" evidence="8">
    <location>
        <begin position="393"/>
        <end position="414"/>
    </location>
</feature>
<protein>
    <submittedName>
        <fullName evidence="11">ABC transporter permease</fullName>
    </submittedName>
</protein>
<evidence type="ECO:0000256" key="5">
    <source>
        <dbReference type="ARBA" id="ARBA00023136"/>
    </source>
</evidence>
<dbReference type="PANTHER" id="PTHR30572:SF4">
    <property type="entry name" value="ABC TRANSPORTER PERMEASE YTRF"/>
    <property type="match status" value="1"/>
</dbReference>
<evidence type="ECO:0000259" key="9">
    <source>
        <dbReference type="Pfam" id="PF02687"/>
    </source>
</evidence>
<feature type="domain" description="ABC3 transporter permease C-terminal" evidence="9">
    <location>
        <begin position="311"/>
        <end position="424"/>
    </location>
</feature>
<dbReference type="Pfam" id="PF12704">
    <property type="entry name" value="MacB_PCD"/>
    <property type="match status" value="1"/>
</dbReference>
<keyword evidence="3 8" id="KW-0812">Transmembrane</keyword>
<evidence type="ECO:0000256" key="6">
    <source>
        <dbReference type="ARBA" id="ARBA00038076"/>
    </source>
</evidence>
<proteinExistence type="inferred from homology"/>
<dbReference type="Proteomes" id="UP000823912">
    <property type="component" value="Unassembled WGS sequence"/>
</dbReference>
<dbReference type="InterPro" id="IPR003838">
    <property type="entry name" value="ABC3_permease_C"/>
</dbReference>
<evidence type="ECO:0000256" key="4">
    <source>
        <dbReference type="ARBA" id="ARBA00022989"/>
    </source>
</evidence>
<evidence type="ECO:0000313" key="11">
    <source>
        <dbReference type="EMBL" id="HIR69957.1"/>
    </source>
</evidence>
<dbReference type="PANTHER" id="PTHR30572">
    <property type="entry name" value="MEMBRANE COMPONENT OF TRANSPORTER-RELATED"/>
    <property type="match status" value="1"/>
</dbReference>
<feature type="transmembrane region" description="Helical" evidence="8">
    <location>
        <begin position="21"/>
        <end position="42"/>
    </location>
</feature>
<evidence type="ECO:0000256" key="8">
    <source>
        <dbReference type="SAM" id="Phobius"/>
    </source>
</evidence>
<feature type="domain" description="MacB-like periplasmic core" evidence="10">
    <location>
        <begin position="21"/>
        <end position="268"/>
    </location>
</feature>
<comment type="similarity">
    <text evidence="6">Belongs to the ABC-4 integral membrane protein family.</text>
</comment>
<keyword evidence="2" id="KW-1003">Cell membrane</keyword>
<feature type="transmembrane region" description="Helical" evidence="8">
    <location>
        <begin position="308"/>
        <end position="333"/>
    </location>
</feature>
<evidence type="ECO:0000256" key="2">
    <source>
        <dbReference type="ARBA" id="ARBA00022475"/>
    </source>
</evidence>